<accession>A0ABV1L3N1</accession>
<dbReference type="InterPro" id="IPR006061">
    <property type="entry name" value="SBP_1_CS"/>
</dbReference>
<feature type="compositionally biased region" description="Low complexity" evidence="8">
    <location>
        <begin position="29"/>
        <end position="52"/>
    </location>
</feature>
<dbReference type="PANTHER" id="PTHR43649">
    <property type="entry name" value="ARABINOSE-BINDING PROTEIN-RELATED"/>
    <property type="match status" value="1"/>
</dbReference>
<dbReference type="InterPro" id="IPR006059">
    <property type="entry name" value="SBP"/>
</dbReference>
<sequence length="449" mass="49059">MKKSMVLGLCAMLLTILLAACGSKNEPQASTAGSSEPAASSPAESTPAPTESAAEEKPVTISFMHFKSDVTDGVQKIVDQFEAANPNIKVDVQPVKYDDYYTLLKTKMAGGDVVDVFTLNAGAQTKLFVDGGYVEDLTGMPFMENFDPNVLKAQATDGKNYVMPVNATPIAVFYNKKIFTDLGLEIPRTFDAMIAAGKKIKEAGKTPFALGWKDGWTLGMWAGRDLPSNTALVANQPDFFEKIETGAAKFADNPAIKTTIQHAKQLFDLGNKDQLGVDYNGIVDLFAKGDVGMMYMGTWPLADIQKKNPDLYNTGIGYFPYPFSNDESLNKLEFNPDASLAVGRNSKNKEAALKFLAFMASKEGGDSWVKNINSLSYVKGASADIAPAVNELQPYFDKGLVYDSQIYMAKTSIDWGSQFIQNVQKLFFGKATEDEVIKAMDDWVEKNHK</sequence>
<evidence type="ECO:0000313" key="10">
    <source>
        <dbReference type="EMBL" id="MEQ4486861.1"/>
    </source>
</evidence>
<name>A0ABV1L3N1_9BACL</name>
<feature type="signal peptide" evidence="9">
    <location>
        <begin position="1"/>
        <end position="19"/>
    </location>
</feature>
<proteinExistence type="inferred from homology"/>
<keyword evidence="11" id="KW-1185">Reference proteome</keyword>
<evidence type="ECO:0000256" key="3">
    <source>
        <dbReference type="ARBA" id="ARBA00022475"/>
    </source>
</evidence>
<dbReference type="InterPro" id="IPR050490">
    <property type="entry name" value="Bact_solute-bd_prot1"/>
</dbReference>
<evidence type="ECO:0000256" key="2">
    <source>
        <dbReference type="ARBA" id="ARBA00022448"/>
    </source>
</evidence>
<evidence type="ECO:0000256" key="6">
    <source>
        <dbReference type="ARBA" id="ARBA00023139"/>
    </source>
</evidence>
<dbReference type="SUPFAM" id="SSF53850">
    <property type="entry name" value="Periplasmic binding protein-like II"/>
    <property type="match status" value="1"/>
</dbReference>
<gene>
    <name evidence="10" type="ORF">QJS35_31245</name>
</gene>
<evidence type="ECO:0000313" key="11">
    <source>
        <dbReference type="Proteomes" id="UP001493487"/>
    </source>
</evidence>
<evidence type="ECO:0000256" key="4">
    <source>
        <dbReference type="ARBA" id="ARBA00022729"/>
    </source>
</evidence>
<keyword evidence="4 9" id="KW-0732">Signal</keyword>
<keyword evidence="7" id="KW-0449">Lipoprotein</keyword>
<evidence type="ECO:0000256" key="8">
    <source>
        <dbReference type="SAM" id="MobiDB-lite"/>
    </source>
</evidence>
<reference evidence="10 11" key="1">
    <citation type="journal article" date="2023" name="Genome Announc.">
        <title>Pan-Genome Analyses of the Genus Cohnella and Proposal of the Novel Species Cohnella silvisoli sp. nov., Isolated from Forest Soil.</title>
        <authorList>
            <person name="Wang C."/>
            <person name="Mao L."/>
            <person name="Bao G."/>
            <person name="Zhu H."/>
        </authorList>
    </citation>
    <scope>NUCLEOTIDE SEQUENCE [LARGE SCALE GENOMIC DNA]</scope>
    <source>
        <strain evidence="10 11">NL03-T5-1</strain>
    </source>
</reference>
<evidence type="ECO:0000256" key="1">
    <source>
        <dbReference type="ARBA" id="ARBA00008520"/>
    </source>
</evidence>
<dbReference type="EMBL" id="JASKHM010000026">
    <property type="protein sequence ID" value="MEQ4486861.1"/>
    <property type="molecule type" value="Genomic_DNA"/>
</dbReference>
<dbReference type="PROSITE" id="PS51257">
    <property type="entry name" value="PROKAR_LIPOPROTEIN"/>
    <property type="match status" value="1"/>
</dbReference>
<keyword evidence="5" id="KW-0472">Membrane</keyword>
<dbReference type="Gene3D" id="3.40.190.10">
    <property type="entry name" value="Periplasmic binding protein-like II"/>
    <property type="match status" value="2"/>
</dbReference>
<evidence type="ECO:0000256" key="7">
    <source>
        <dbReference type="ARBA" id="ARBA00023288"/>
    </source>
</evidence>
<dbReference type="Proteomes" id="UP001493487">
    <property type="component" value="Unassembled WGS sequence"/>
</dbReference>
<keyword evidence="3" id="KW-1003">Cell membrane</keyword>
<organism evidence="10 11">
    <name type="scientific">Cohnella silvisoli</name>
    <dbReference type="NCBI Taxonomy" id="2873699"/>
    <lineage>
        <taxon>Bacteria</taxon>
        <taxon>Bacillati</taxon>
        <taxon>Bacillota</taxon>
        <taxon>Bacilli</taxon>
        <taxon>Bacillales</taxon>
        <taxon>Paenibacillaceae</taxon>
        <taxon>Cohnella</taxon>
    </lineage>
</organism>
<dbReference type="RefSeq" id="WP_232189978.1">
    <property type="nucleotide sequence ID" value="NZ_JAIOAP010000025.1"/>
</dbReference>
<comment type="similarity">
    <text evidence="1">Belongs to the bacterial solute-binding protein 1 family.</text>
</comment>
<feature type="chain" id="PRO_5046632047" evidence="9">
    <location>
        <begin position="20"/>
        <end position="449"/>
    </location>
</feature>
<dbReference type="PROSITE" id="PS01037">
    <property type="entry name" value="SBP_BACTERIAL_1"/>
    <property type="match status" value="1"/>
</dbReference>
<dbReference type="Pfam" id="PF01547">
    <property type="entry name" value="SBP_bac_1"/>
    <property type="match status" value="1"/>
</dbReference>
<evidence type="ECO:0000256" key="9">
    <source>
        <dbReference type="SAM" id="SignalP"/>
    </source>
</evidence>
<keyword evidence="2" id="KW-0813">Transport</keyword>
<comment type="caution">
    <text evidence="10">The sequence shown here is derived from an EMBL/GenBank/DDBJ whole genome shotgun (WGS) entry which is preliminary data.</text>
</comment>
<protein>
    <submittedName>
        <fullName evidence="10">Extracellular solute-binding protein</fullName>
    </submittedName>
</protein>
<evidence type="ECO:0000256" key="5">
    <source>
        <dbReference type="ARBA" id="ARBA00023136"/>
    </source>
</evidence>
<keyword evidence="6" id="KW-0564">Palmitate</keyword>
<feature type="region of interest" description="Disordered" evidence="8">
    <location>
        <begin position="27"/>
        <end position="55"/>
    </location>
</feature>
<dbReference type="PANTHER" id="PTHR43649:SF33">
    <property type="entry name" value="POLYGALACTURONAN_RHAMNOGALACTURONAN-BINDING PROTEIN YTCQ"/>
    <property type="match status" value="1"/>
</dbReference>